<dbReference type="InterPro" id="IPR052383">
    <property type="entry name" value="Anti-sigma-E_RseA-like"/>
</dbReference>
<name>A0A2W4QQN7_9GAMM</name>
<dbReference type="InterPro" id="IPR036147">
    <property type="entry name" value="Anti-sigma_E_RseA_N_sf"/>
</dbReference>
<organism evidence="3 4">
    <name type="scientific">Candidatus Methylumidiphilus alinenensis</name>
    <dbReference type="NCBI Taxonomy" id="2202197"/>
    <lineage>
        <taxon>Bacteria</taxon>
        <taxon>Pseudomonadati</taxon>
        <taxon>Pseudomonadota</taxon>
        <taxon>Gammaproteobacteria</taxon>
        <taxon>Methylococcales</taxon>
        <taxon>Candidatus Methylumidiphilus</taxon>
    </lineage>
</organism>
<dbReference type="AlphaFoldDB" id="A0A2W4QQN7"/>
<reference evidence="3 4" key="1">
    <citation type="journal article" date="2018" name="Aquat. Microb. Ecol.">
        <title>Gammaproteobacterial methanotrophs dominate.</title>
        <authorList>
            <person name="Rissanen A.J."/>
            <person name="Saarenheimo J."/>
            <person name="Tiirola M."/>
            <person name="Peura S."/>
            <person name="Aalto S.L."/>
            <person name="Karvinen A."/>
            <person name="Nykanen H."/>
        </authorList>
    </citation>
    <scope>NUCLEOTIDE SEQUENCE [LARGE SCALE GENOMIC DNA]</scope>
    <source>
        <strain evidence="3">AMbin10</strain>
    </source>
</reference>
<keyword evidence="1" id="KW-1133">Transmembrane helix</keyword>
<dbReference type="Gene3D" id="1.10.10.880">
    <property type="entry name" value="Anti sigma-E protein RseA, N-terminal domain"/>
    <property type="match status" value="1"/>
</dbReference>
<dbReference type="PANTHER" id="PTHR38104">
    <property type="match status" value="1"/>
</dbReference>
<evidence type="ECO:0000259" key="2">
    <source>
        <dbReference type="Pfam" id="PF03872"/>
    </source>
</evidence>
<dbReference type="Pfam" id="PF03872">
    <property type="entry name" value="RseA_N"/>
    <property type="match status" value="1"/>
</dbReference>
<dbReference type="PANTHER" id="PTHR38104:SF1">
    <property type="entry name" value="ANTI-SIGMA-E FACTOR RSEA"/>
    <property type="match status" value="1"/>
</dbReference>
<accession>A0A2W4QQN7</accession>
<dbReference type="GO" id="GO:0016989">
    <property type="term" value="F:sigma factor antagonist activity"/>
    <property type="evidence" value="ECO:0007669"/>
    <property type="project" value="InterPro"/>
</dbReference>
<proteinExistence type="predicted"/>
<keyword evidence="1" id="KW-0812">Transmembrane</keyword>
<evidence type="ECO:0000313" key="3">
    <source>
        <dbReference type="EMBL" id="PZN70248.1"/>
    </source>
</evidence>
<feature type="transmembrane region" description="Helical" evidence="1">
    <location>
        <begin position="93"/>
        <end position="112"/>
    </location>
</feature>
<keyword evidence="1" id="KW-0472">Membrane</keyword>
<dbReference type="SUPFAM" id="SSF89069">
    <property type="entry name" value="N-terminal, cytoplasmic domain of anti-sigmaE factor RseA"/>
    <property type="match status" value="1"/>
</dbReference>
<gene>
    <name evidence="3" type="ORF">DM484_28580</name>
</gene>
<dbReference type="EMBL" id="QJPH01000559">
    <property type="protein sequence ID" value="PZN70248.1"/>
    <property type="molecule type" value="Genomic_DNA"/>
</dbReference>
<sequence length="183" mass="19834">MTDREKDLRMRMSMLMDSDLDGHDNQRLIDAIESDAELKAAWGHYSQIGDVIRASASGPMPDKNFAANISALIAQEPTILAPKKVNSLPSKRVSMATIGLAASLAMVAVIVGKSVNDHTEVFHTDSYAQAHSNQVAAKYGNQVENQADSQFNDYLVMHNESAYMAGSAAMLPYVRVVGSGYGR</sequence>
<comment type="caution">
    <text evidence="3">The sequence shown here is derived from an EMBL/GenBank/DDBJ whole genome shotgun (WGS) entry which is preliminary data.</text>
</comment>
<evidence type="ECO:0000313" key="4">
    <source>
        <dbReference type="Proteomes" id="UP000249396"/>
    </source>
</evidence>
<dbReference type="InterPro" id="IPR005572">
    <property type="entry name" value="Anti-sigma_E_RseA_N"/>
</dbReference>
<dbReference type="CDD" id="cd16328">
    <property type="entry name" value="RseA_N"/>
    <property type="match status" value="1"/>
</dbReference>
<dbReference type="Proteomes" id="UP000249396">
    <property type="component" value="Unassembled WGS sequence"/>
</dbReference>
<protein>
    <recommendedName>
        <fullName evidence="2">Anti sigma-E protein RseA N-terminal domain-containing protein</fullName>
    </recommendedName>
</protein>
<feature type="domain" description="Anti sigma-E protein RseA N-terminal" evidence="2">
    <location>
        <begin position="12"/>
        <end position="89"/>
    </location>
</feature>
<evidence type="ECO:0000256" key="1">
    <source>
        <dbReference type="SAM" id="Phobius"/>
    </source>
</evidence>